<dbReference type="InterPro" id="IPR036890">
    <property type="entry name" value="HATPase_C_sf"/>
</dbReference>
<evidence type="ECO:0000256" key="5">
    <source>
        <dbReference type="ARBA" id="ARBA00022741"/>
    </source>
</evidence>
<evidence type="ECO:0000313" key="11">
    <source>
        <dbReference type="EMBL" id="MFC5651623.1"/>
    </source>
</evidence>
<reference evidence="12" key="1">
    <citation type="journal article" date="2019" name="Int. J. Syst. Evol. Microbiol.">
        <title>The Global Catalogue of Microorganisms (GCM) 10K type strain sequencing project: providing services to taxonomists for standard genome sequencing and annotation.</title>
        <authorList>
            <consortium name="The Broad Institute Genomics Platform"/>
            <consortium name="The Broad Institute Genome Sequencing Center for Infectious Disease"/>
            <person name="Wu L."/>
            <person name="Ma J."/>
        </authorList>
    </citation>
    <scope>NUCLEOTIDE SEQUENCE [LARGE SCALE GENOMIC DNA]</scope>
    <source>
        <strain evidence="12">CGMCC 1.3240</strain>
    </source>
</reference>
<dbReference type="SMART" id="SM00387">
    <property type="entry name" value="HATPase_c"/>
    <property type="match status" value="1"/>
</dbReference>
<evidence type="ECO:0000256" key="2">
    <source>
        <dbReference type="ARBA" id="ARBA00012438"/>
    </source>
</evidence>
<dbReference type="InterPro" id="IPR003594">
    <property type="entry name" value="HATPase_dom"/>
</dbReference>
<dbReference type="PANTHER" id="PTHR43711:SF1">
    <property type="entry name" value="HISTIDINE KINASE 1"/>
    <property type="match status" value="1"/>
</dbReference>
<dbReference type="InterPro" id="IPR005467">
    <property type="entry name" value="His_kinase_dom"/>
</dbReference>
<evidence type="ECO:0000256" key="3">
    <source>
        <dbReference type="ARBA" id="ARBA00022553"/>
    </source>
</evidence>
<keyword evidence="9" id="KW-0472">Membrane</keyword>
<dbReference type="GO" id="GO:0016301">
    <property type="term" value="F:kinase activity"/>
    <property type="evidence" value="ECO:0007669"/>
    <property type="project" value="UniProtKB-KW"/>
</dbReference>
<keyword evidence="5" id="KW-0547">Nucleotide-binding</keyword>
<gene>
    <name evidence="11" type="ORF">ACFPYJ_21395</name>
</gene>
<feature type="domain" description="Histidine kinase" evidence="10">
    <location>
        <begin position="199"/>
        <end position="417"/>
    </location>
</feature>
<dbReference type="EC" id="2.7.13.3" evidence="2"/>
<dbReference type="InterPro" id="IPR003661">
    <property type="entry name" value="HisK_dim/P_dom"/>
</dbReference>
<keyword evidence="7" id="KW-0067">ATP-binding</keyword>
<dbReference type="CDD" id="cd00075">
    <property type="entry name" value="HATPase"/>
    <property type="match status" value="1"/>
</dbReference>
<protein>
    <recommendedName>
        <fullName evidence="2">histidine kinase</fullName>
        <ecNumber evidence="2">2.7.13.3</ecNumber>
    </recommendedName>
</protein>
<evidence type="ECO:0000256" key="1">
    <source>
        <dbReference type="ARBA" id="ARBA00000085"/>
    </source>
</evidence>
<evidence type="ECO:0000259" key="10">
    <source>
        <dbReference type="PROSITE" id="PS50109"/>
    </source>
</evidence>
<dbReference type="Pfam" id="PF02518">
    <property type="entry name" value="HATPase_c"/>
    <property type="match status" value="1"/>
</dbReference>
<keyword evidence="4" id="KW-0808">Transferase</keyword>
<dbReference type="EMBL" id="JBHSOW010000080">
    <property type="protein sequence ID" value="MFC5651623.1"/>
    <property type="molecule type" value="Genomic_DNA"/>
</dbReference>
<dbReference type="Gene3D" id="1.10.287.130">
    <property type="match status" value="1"/>
</dbReference>
<dbReference type="SUPFAM" id="SSF55874">
    <property type="entry name" value="ATPase domain of HSP90 chaperone/DNA topoisomerase II/histidine kinase"/>
    <property type="match status" value="1"/>
</dbReference>
<dbReference type="InterPro" id="IPR036097">
    <property type="entry name" value="HisK_dim/P_sf"/>
</dbReference>
<evidence type="ECO:0000256" key="6">
    <source>
        <dbReference type="ARBA" id="ARBA00022777"/>
    </source>
</evidence>
<evidence type="ECO:0000256" key="8">
    <source>
        <dbReference type="ARBA" id="ARBA00023012"/>
    </source>
</evidence>
<evidence type="ECO:0000256" key="9">
    <source>
        <dbReference type="SAM" id="Phobius"/>
    </source>
</evidence>
<keyword evidence="6 11" id="KW-0418">Kinase</keyword>
<dbReference type="PRINTS" id="PR00344">
    <property type="entry name" value="BCTRLSENSOR"/>
</dbReference>
<dbReference type="CDD" id="cd00082">
    <property type="entry name" value="HisKA"/>
    <property type="match status" value="1"/>
</dbReference>
<proteinExistence type="predicted"/>
<dbReference type="PROSITE" id="PS50109">
    <property type="entry name" value="HIS_KIN"/>
    <property type="match status" value="1"/>
</dbReference>
<keyword evidence="8" id="KW-0902">Two-component regulatory system</keyword>
<dbReference type="InterPro" id="IPR004358">
    <property type="entry name" value="Sig_transdc_His_kin-like_C"/>
</dbReference>
<comment type="caution">
    <text evidence="11">The sequence shown here is derived from an EMBL/GenBank/DDBJ whole genome shotgun (WGS) entry which is preliminary data.</text>
</comment>
<keyword evidence="9" id="KW-0812">Transmembrane</keyword>
<accession>A0ABW0W1R8</accession>
<dbReference type="PANTHER" id="PTHR43711">
    <property type="entry name" value="TWO-COMPONENT HISTIDINE KINASE"/>
    <property type="match status" value="1"/>
</dbReference>
<evidence type="ECO:0000256" key="7">
    <source>
        <dbReference type="ARBA" id="ARBA00022840"/>
    </source>
</evidence>
<dbReference type="RefSeq" id="WP_379190258.1">
    <property type="nucleotide sequence ID" value="NZ_JBHSOW010000080.1"/>
</dbReference>
<evidence type="ECO:0000313" key="12">
    <source>
        <dbReference type="Proteomes" id="UP001596047"/>
    </source>
</evidence>
<name>A0ABW0W1R8_9BACL</name>
<comment type="catalytic activity">
    <reaction evidence="1">
        <text>ATP + protein L-histidine = ADP + protein N-phospho-L-histidine.</text>
        <dbReference type="EC" id="2.7.13.3"/>
    </reaction>
</comment>
<dbReference type="Gene3D" id="3.30.565.10">
    <property type="entry name" value="Histidine kinase-like ATPase, C-terminal domain"/>
    <property type="match status" value="1"/>
</dbReference>
<dbReference type="InterPro" id="IPR050736">
    <property type="entry name" value="Sensor_HK_Regulatory"/>
</dbReference>
<dbReference type="SMART" id="SM00388">
    <property type="entry name" value="HisKA"/>
    <property type="match status" value="1"/>
</dbReference>
<feature type="transmembrane region" description="Helical" evidence="9">
    <location>
        <begin position="160"/>
        <end position="179"/>
    </location>
</feature>
<organism evidence="11 12">
    <name type="scientific">Paenibacillus solisilvae</name>
    <dbReference type="NCBI Taxonomy" id="2486751"/>
    <lineage>
        <taxon>Bacteria</taxon>
        <taxon>Bacillati</taxon>
        <taxon>Bacillota</taxon>
        <taxon>Bacilli</taxon>
        <taxon>Bacillales</taxon>
        <taxon>Paenibacillaceae</taxon>
        <taxon>Paenibacillus</taxon>
    </lineage>
</organism>
<evidence type="ECO:0000256" key="4">
    <source>
        <dbReference type="ARBA" id="ARBA00022679"/>
    </source>
</evidence>
<keyword evidence="3" id="KW-0597">Phosphoprotein</keyword>
<feature type="transmembrane region" description="Helical" evidence="9">
    <location>
        <begin position="9"/>
        <end position="30"/>
    </location>
</feature>
<dbReference type="Pfam" id="PF00512">
    <property type="entry name" value="HisKA"/>
    <property type="match status" value="1"/>
</dbReference>
<keyword evidence="12" id="KW-1185">Reference proteome</keyword>
<sequence>MFNRTRRRLVFLNAAVFLLVLSVLGVLLYAHMRLRLLHETDESMKQAKTQLQQSVHHLSELLRPDASSTEPREKLTYLMWDAKGKLVGQSPPSSLEKHTTELIGDRPDVTEIRTVSAGGQNYRVLTVSLASPSPEGITAVGIVKSLGDVDRTLQLLLTDIVAAMIVGGVLSVFVGMYLAGRALIPIRRSWDKQQRFVEDASHELRTPTAVIHAQTELLLQHPERSIEQESPQIAVILKESRRLGRLVNDLLTLARSDSNQALIQPALLSLDSLLFEVTEPFRMFAESKGIEIIMEVEEPLALWGDDNRIRQLLVIVLDNALKYTPESGEIRVTGRYASSQAVSIVIADTGCGIAAEDLPRVFERFYRSDKSRSRSQGGTGLGLSIAEWIVEAHGGSIRVHSKVNEGTQVEMLFPRKPLGIAPGRSG</sequence>
<dbReference type="SUPFAM" id="SSF47384">
    <property type="entry name" value="Homodimeric domain of signal transducing histidine kinase"/>
    <property type="match status" value="1"/>
</dbReference>
<keyword evidence="9" id="KW-1133">Transmembrane helix</keyword>
<dbReference type="Proteomes" id="UP001596047">
    <property type="component" value="Unassembled WGS sequence"/>
</dbReference>